<keyword evidence="1" id="KW-0315">Glutamine amidotransferase</keyword>
<comment type="caution">
    <text evidence="1">The sequence shown here is derived from an EMBL/GenBank/DDBJ whole genome shotgun (WGS) entry which is preliminary data.</text>
</comment>
<gene>
    <name evidence="1" type="ORF">V5N11_033438</name>
</gene>
<proteinExistence type="predicted"/>
<dbReference type="Pfam" id="PF07722">
    <property type="entry name" value="Peptidase_C26"/>
    <property type="match status" value="1"/>
</dbReference>
<dbReference type="SUPFAM" id="SSF52317">
    <property type="entry name" value="Class I glutamine amidotransferase-like"/>
    <property type="match status" value="1"/>
</dbReference>
<dbReference type="Gene3D" id="3.40.50.880">
    <property type="match status" value="1"/>
</dbReference>
<protein>
    <submittedName>
        <fullName evidence="1">Glutamine amidotransferase</fullName>
    </submittedName>
</protein>
<keyword evidence="2" id="KW-1185">Reference proteome</keyword>
<evidence type="ECO:0000313" key="2">
    <source>
        <dbReference type="Proteomes" id="UP001558713"/>
    </source>
</evidence>
<dbReference type="InterPro" id="IPR011697">
    <property type="entry name" value="Peptidase_C26"/>
</dbReference>
<reference evidence="1 2" key="1">
    <citation type="submission" date="2024-04" db="EMBL/GenBank/DDBJ databases">
        <title>Genome assembly C_amara_ONT_v2.</title>
        <authorList>
            <person name="Yant L."/>
            <person name="Moore C."/>
            <person name="Slenker M."/>
        </authorList>
    </citation>
    <scope>NUCLEOTIDE SEQUENCE [LARGE SCALE GENOMIC DNA]</scope>
    <source>
        <tissue evidence="1">Leaf</tissue>
    </source>
</reference>
<dbReference type="EMBL" id="JBANAX010000555">
    <property type="protein sequence ID" value="KAL1203579.1"/>
    <property type="molecule type" value="Genomic_DNA"/>
</dbReference>
<dbReference type="InterPro" id="IPR029062">
    <property type="entry name" value="Class_I_gatase-like"/>
</dbReference>
<dbReference type="AlphaFoldDB" id="A0ABD1AHN3"/>
<dbReference type="InterPro" id="IPR044668">
    <property type="entry name" value="PuuD-like"/>
</dbReference>
<accession>A0ABD1AHN3</accession>
<dbReference type="Proteomes" id="UP001558713">
    <property type="component" value="Unassembled WGS sequence"/>
</dbReference>
<dbReference type="PROSITE" id="PS51273">
    <property type="entry name" value="GATASE_TYPE_1"/>
    <property type="match status" value="1"/>
</dbReference>
<dbReference type="CDD" id="cd01745">
    <property type="entry name" value="GATase1_2"/>
    <property type="match status" value="1"/>
</dbReference>
<dbReference type="PANTHER" id="PTHR43235">
    <property type="entry name" value="GLUTAMINE AMIDOTRANSFERASE PB2B2.05-RELATED"/>
    <property type="match status" value="1"/>
</dbReference>
<sequence>MVVANDLSSKILPRVLIVSRRTLRKNKFVDFVGEYHLDLIVSSGAVPIIVPRVNGIHSMLQSFEPIHGVLLCEGEDVDPSLYADAEVPGLSPEDIEEVKKAHAEDMAIDREKDSIELTLTRLCLERNIPFLGICRGSQILNVAAGGTLYQDIDKELITTSTTKHIDYDNYDGHRHEARILEDTPLHKWFEEMEIMVNSYHHQGVKRLAQRFVPMAYAPDGLIEGFYDPDRYDPEEGQFLMGLQFHPERMRLSGSDEFDYPGCAIAYQEFVKAVIAFQKKQLNTTEMEMKRRKPTLVKSFSGTELLEANTVLSKQQENRLKQMGATVRNSSVYMKRVKMKEEQERAMDKLSAERLSDLLSFHNMMARLCSDAIKRKLLEVEPTDRTTESSFFLNY</sequence>
<dbReference type="PANTHER" id="PTHR43235:SF8">
    <property type="entry name" value="GLUTAMINE AMIDOTRANSFERASE GAT1_2.1-RELATED"/>
    <property type="match status" value="1"/>
</dbReference>
<evidence type="ECO:0000313" key="1">
    <source>
        <dbReference type="EMBL" id="KAL1203579.1"/>
    </source>
</evidence>
<organism evidence="1 2">
    <name type="scientific">Cardamine amara subsp. amara</name>
    <dbReference type="NCBI Taxonomy" id="228776"/>
    <lineage>
        <taxon>Eukaryota</taxon>
        <taxon>Viridiplantae</taxon>
        <taxon>Streptophyta</taxon>
        <taxon>Embryophyta</taxon>
        <taxon>Tracheophyta</taxon>
        <taxon>Spermatophyta</taxon>
        <taxon>Magnoliopsida</taxon>
        <taxon>eudicotyledons</taxon>
        <taxon>Gunneridae</taxon>
        <taxon>Pentapetalae</taxon>
        <taxon>rosids</taxon>
        <taxon>malvids</taxon>
        <taxon>Brassicales</taxon>
        <taxon>Brassicaceae</taxon>
        <taxon>Cardamineae</taxon>
        <taxon>Cardamine</taxon>
    </lineage>
</organism>
<name>A0ABD1AHN3_CARAN</name>